<keyword evidence="5" id="KW-1185">Reference proteome</keyword>
<comment type="caution">
    <text evidence="4">The sequence shown here is derived from an EMBL/GenBank/DDBJ whole genome shotgun (WGS) entry which is preliminary data.</text>
</comment>
<dbReference type="InterPro" id="IPR050109">
    <property type="entry name" value="HTH-type_TetR-like_transc_reg"/>
</dbReference>
<evidence type="ECO:0000256" key="2">
    <source>
        <dbReference type="PROSITE-ProRule" id="PRU00335"/>
    </source>
</evidence>
<reference evidence="5" key="1">
    <citation type="journal article" date="2019" name="Int. J. Syst. Evol. Microbiol.">
        <title>The Global Catalogue of Microorganisms (GCM) 10K type strain sequencing project: providing services to taxonomists for standard genome sequencing and annotation.</title>
        <authorList>
            <consortium name="The Broad Institute Genomics Platform"/>
            <consortium name="The Broad Institute Genome Sequencing Center for Infectious Disease"/>
            <person name="Wu L."/>
            <person name="Ma J."/>
        </authorList>
    </citation>
    <scope>NUCLEOTIDE SEQUENCE [LARGE SCALE GENOMIC DNA]</scope>
    <source>
        <strain evidence="5">JCM 16981</strain>
    </source>
</reference>
<dbReference type="Proteomes" id="UP001500920">
    <property type="component" value="Unassembled WGS sequence"/>
</dbReference>
<evidence type="ECO:0000259" key="3">
    <source>
        <dbReference type="PROSITE" id="PS50977"/>
    </source>
</evidence>
<dbReference type="RefSeq" id="WP_344703263.1">
    <property type="nucleotide sequence ID" value="NZ_BAABCK010000055.1"/>
</dbReference>
<dbReference type="Pfam" id="PF17938">
    <property type="entry name" value="TetR_C_29"/>
    <property type="match status" value="1"/>
</dbReference>
<evidence type="ECO:0000313" key="5">
    <source>
        <dbReference type="Proteomes" id="UP001500920"/>
    </source>
</evidence>
<accession>A0ABP7EYV3</accession>
<gene>
    <name evidence="4" type="ORF">GCM10022378_16020</name>
</gene>
<feature type="DNA-binding region" description="H-T-H motif" evidence="2">
    <location>
        <begin position="29"/>
        <end position="48"/>
    </location>
</feature>
<dbReference type="PRINTS" id="PR00455">
    <property type="entry name" value="HTHTETR"/>
</dbReference>
<dbReference type="SUPFAM" id="SSF48498">
    <property type="entry name" value="Tetracyclin repressor-like, C-terminal domain"/>
    <property type="match status" value="1"/>
</dbReference>
<dbReference type="PANTHER" id="PTHR30328">
    <property type="entry name" value="TRANSCRIPTIONAL REPRESSOR"/>
    <property type="match status" value="1"/>
</dbReference>
<feature type="domain" description="HTH tetR-type" evidence="3">
    <location>
        <begin position="6"/>
        <end position="66"/>
    </location>
</feature>
<organism evidence="4 5">
    <name type="scientific">Salinicoccus jeotgali</name>
    <dbReference type="NCBI Taxonomy" id="381634"/>
    <lineage>
        <taxon>Bacteria</taxon>
        <taxon>Bacillati</taxon>
        <taxon>Bacillota</taxon>
        <taxon>Bacilli</taxon>
        <taxon>Bacillales</taxon>
        <taxon>Staphylococcaceae</taxon>
        <taxon>Salinicoccus</taxon>
    </lineage>
</organism>
<dbReference type="InterPro" id="IPR041474">
    <property type="entry name" value="NicS_C"/>
</dbReference>
<dbReference type="SUPFAM" id="SSF46689">
    <property type="entry name" value="Homeodomain-like"/>
    <property type="match status" value="1"/>
</dbReference>
<protein>
    <submittedName>
        <fullName evidence="4">TetR family transcriptional regulator</fullName>
    </submittedName>
</protein>
<name>A0ABP7EYV3_9STAP</name>
<dbReference type="InterPro" id="IPR036271">
    <property type="entry name" value="Tet_transcr_reg_TetR-rel_C_sf"/>
</dbReference>
<dbReference type="InterPro" id="IPR001647">
    <property type="entry name" value="HTH_TetR"/>
</dbReference>
<dbReference type="PANTHER" id="PTHR30328:SF54">
    <property type="entry name" value="HTH-TYPE TRANSCRIPTIONAL REPRESSOR SCO4008"/>
    <property type="match status" value="1"/>
</dbReference>
<dbReference type="PROSITE" id="PS50977">
    <property type="entry name" value="HTH_TETR_2"/>
    <property type="match status" value="1"/>
</dbReference>
<evidence type="ECO:0000313" key="4">
    <source>
        <dbReference type="EMBL" id="GAA3727979.1"/>
    </source>
</evidence>
<dbReference type="InterPro" id="IPR009057">
    <property type="entry name" value="Homeodomain-like_sf"/>
</dbReference>
<evidence type="ECO:0000256" key="1">
    <source>
        <dbReference type="ARBA" id="ARBA00023125"/>
    </source>
</evidence>
<dbReference type="Gene3D" id="1.10.357.10">
    <property type="entry name" value="Tetracycline Repressor, domain 2"/>
    <property type="match status" value="1"/>
</dbReference>
<dbReference type="Pfam" id="PF00440">
    <property type="entry name" value="TetR_N"/>
    <property type="match status" value="1"/>
</dbReference>
<keyword evidence="1 2" id="KW-0238">DNA-binding</keyword>
<proteinExistence type="predicted"/>
<sequence length="204" mass="24105">MKRNPKKTQELILKEAATLFASKGFAGTRVDEIAKVSQVNKGMIYHYFSSKGGLYESVLANQMQQMFQKMQHPHGDTEWDIIQNAAEDYFNYCYSHPEYISLMLWEMVSKWETLNLITIDFENETKQFLIETIERGIQKEIFHSDTDPRMFMSLSIVQIFCFFPLFRHPNLLNPGRGRKMQDSDIKKYRQQVIEQIMRSLQPDQ</sequence>
<dbReference type="EMBL" id="BAABCK010000055">
    <property type="protein sequence ID" value="GAA3727979.1"/>
    <property type="molecule type" value="Genomic_DNA"/>
</dbReference>